<accession>H5TTF8</accession>
<protein>
    <submittedName>
        <fullName evidence="7">LysR family transcriptional regulator</fullName>
    </submittedName>
</protein>
<proteinExistence type="inferred from homology"/>
<dbReference type="GO" id="GO:0003700">
    <property type="term" value="F:DNA-binding transcription factor activity"/>
    <property type="evidence" value="ECO:0007669"/>
    <property type="project" value="InterPro"/>
</dbReference>
<dbReference type="SUPFAM" id="SSF53850">
    <property type="entry name" value="Periplasmic binding protein-like II"/>
    <property type="match status" value="1"/>
</dbReference>
<gene>
    <name evidence="7" type="ORF">GOOTI_239_00130</name>
</gene>
<comment type="caution">
    <text evidence="7">The sequence shown here is derived from an EMBL/GenBank/DDBJ whole genome shotgun (WGS) entry which is preliminary data.</text>
</comment>
<dbReference type="PANTHER" id="PTHR30346:SF17">
    <property type="entry name" value="LYSR FAMILY TRANSCRIPTIONAL REGULATOR"/>
    <property type="match status" value="1"/>
</dbReference>
<dbReference type="Gene3D" id="1.10.10.10">
    <property type="entry name" value="Winged helix-like DNA-binding domain superfamily/Winged helix DNA-binding domain"/>
    <property type="match status" value="1"/>
</dbReference>
<evidence type="ECO:0000313" key="7">
    <source>
        <dbReference type="EMBL" id="GAB36766.1"/>
    </source>
</evidence>
<dbReference type="PRINTS" id="PR00039">
    <property type="entry name" value="HTHLYSR"/>
</dbReference>
<dbReference type="PANTHER" id="PTHR30346">
    <property type="entry name" value="TRANSCRIPTIONAL DUAL REGULATOR HCAR-RELATED"/>
    <property type="match status" value="1"/>
</dbReference>
<dbReference type="Gene3D" id="3.40.190.10">
    <property type="entry name" value="Periplasmic binding protein-like II"/>
    <property type="match status" value="2"/>
</dbReference>
<evidence type="ECO:0000256" key="1">
    <source>
        <dbReference type="ARBA" id="ARBA00009437"/>
    </source>
</evidence>
<dbReference type="InterPro" id="IPR005119">
    <property type="entry name" value="LysR_subst-bd"/>
</dbReference>
<dbReference type="GO" id="GO:0003677">
    <property type="term" value="F:DNA binding"/>
    <property type="evidence" value="ECO:0007669"/>
    <property type="project" value="UniProtKB-KW"/>
</dbReference>
<reference evidence="7" key="1">
    <citation type="submission" date="2012-02" db="EMBL/GenBank/DDBJ databases">
        <title>Whole genome shotgun sequence of Gordonia otitidis NBRC 100426.</title>
        <authorList>
            <person name="Yoshida I."/>
            <person name="Hosoyama A."/>
            <person name="Tsuchikane K."/>
            <person name="Katsumata H."/>
            <person name="Yamazaki S."/>
            <person name="Fujita N."/>
        </authorList>
    </citation>
    <scope>NUCLEOTIDE SEQUENCE [LARGE SCALE GENOMIC DNA]</scope>
    <source>
        <strain evidence="7">NBRC 100426</strain>
    </source>
</reference>
<evidence type="ECO:0000256" key="4">
    <source>
        <dbReference type="ARBA" id="ARBA00023159"/>
    </source>
</evidence>
<dbReference type="Pfam" id="PF03466">
    <property type="entry name" value="LysR_substrate"/>
    <property type="match status" value="1"/>
</dbReference>
<evidence type="ECO:0000313" key="8">
    <source>
        <dbReference type="Proteomes" id="UP000005038"/>
    </source>
</evidence>
<keyword evidence="5" id="KW-0804">Transcription</keyword>
<dbReference type="Proteomes" id="UP000005038">
    <property type="component" value="Unassembled WGS sequence"/>
</dbReference>
<dbReference type="PROSITE" id="PS50931">
    <property type="entry name" value="HTH_LYSR"/>
    <property type="match status" value="1"/>
</dbReference>
<keyword evidence="4" id="KW-0010">Activator</keyword>
<feature type="domain" description="HTH lysR-type" evidence="6">
    <location>
        <begin position="3"/>
        <end position="60"/>
    </location>
</feature>
<keyword evidence="8" id="KW-1185">Reference proteome</keyword>
<name>H5TTF8_GORO1</name>
<evidence type="ECO:0000259" key="6">
    <source>
        <dbReference type="PROSITE" id="PS50931"/>
    </source>
</evidence>
<dbReference type="Pfam" id="PF00126">
    <property type="entry name" value="HTH_1"/>
    <property type="match status" value="1"/>
</dbReference>
<evidence type="ECO:0000256" key="3">
    <source>
        <dbReference type="ARBA" id="ARBA00023125"/>
    </source>
</evidence>
<sequence>MNLELRHLRAVVAVADHGSFTTAAVQLGVSQPALTRTVQQAERILQTQLFDRTSRRVELAESATDFVTAAKRMLFDLEQAVASLTARRALRLGFSWLLPDSWAHATVAGFERATGVTVDIARFDDPLRALREGQVDVAVVRRRGRGSSITYRALYNEARVAAVSASSELASREHLTWHELRELPLVVNTLTGTTVPRSWRGADRAENRKVVECTNFDEWLELIAADRGVGAVPEIAARRVNHSHVRFIPIPDAPPTMLQLAYLTATPNATVDAFVDAALRAVNREARPRDGGDVHA</sequence>
<keyword evidence="2" id="KW-0805">Transcription regulation</keyword>
<evidence type="ECO:0000256" key="2">
    <source>
        <dbReference type="ARBA" id="ARBA00023015"/>
    </source>
</evidence>
<keyword evidence="3" id="KW-0238">DNA-binding</keyword>
<dbReference type="InterPro" id="IPR000847">
    <property type="entry name" value="LysR_HTH_N"/>
</dbReference>
<dbReference type="AlphaFoldDB" id="H5TTF8"/>
<dbReference type="STRING" id="1108044.GOOTI_239_00130"/>
<dbReference type="EMBL" id="BAFB01000239">
    <property type="protein sequence ID" value="GAB36766.1"/>
    <property type="molecule type" value="Genomic_DNA"/>
</dbReference>
<dbReference type="InterPro" id="IPR036388">
    <property type="entry name" value="WH-like_DNA-bd_sf"/>
</dbReference>
<dbReference type="InterPro" id="IPR036390">
    <property type="entry name" value="WH_DNA-bd_sf"/>
</dbReference>
<dbReference type="RefSeq" id="WP_007240928.1">
    <property type="nucleotide sequence ID" value="NZ_BAFB01000239.1"/>
</dbReference>
<comment type="similarity">
    <text evidence="1">Belongs to the LysR transcriptional regulatory family.</text>
</comment>
<dbReference type="GO" id="GO:0032993">
    <property type="term" value="C:protein-DNA complex"/>
    <property type="evidence" value="ECO:0007669"/>
    <property type="project" value="TreeGrafter"/>
</dbReference>
<dbReference type="SUPFAM" id="SSF46785">
    <property type="entry name" value="Winged helix' DNA-binding domain"/>
    <property type="match status" value="1"/>
</dbReference>
<evidence type="ECO:0000256" key="5">
    <source>
        <dbReference type="ARBA" id="ARBA00023163"/>
    </source>
</evidence>
<organism evidence="7 8">
    <name type="scientific">Gordonia otitidis (strain DSM 44809 / CCUG 52243 / JCM 12355 / NBRC 100426 / IFM 10032)</name>
    <dbReference type="NCBI Taxonomy" id="1108044"/>
    <lineage>
        <taxon>Bacteria</taxon>
        <taxon>Bacillati</taxon>
        <taxon>Actinomycetota</taxon>
        <taxon>Actinomycetes</taxon>
        <taxon>Mycobacteriales</taxon>
        <taxon>Gordoniaceae</taxon>
        <taxon>Gordonia</taxon>
    </lineage>
</organism>